<gene>
    <name evidence="1" type="ORF">CLODIP_2_CD10260</name>
</gene>
<evidence type="ECO:0000313" key="2">
    <source>
        <dbReference type="Proteomes" id="UP000494165"/>
    </source>
</evidence>
<reference evidence="1 2" key="1">
    <citation type="submission" date="2020-04" db="EMBL/GenBank/DDBJ databases">
        <authorList>
            <person name="Alioto T."/>
            <person name="Alioto T."/>
            <person name="Gomez Garrido J."/>
        </authorList>
    </citation>
    <scope>NUCLEOTIDE SEQUENCE [LARGE SCALE GENOMIC DNA]</scope>
</reference>
<keyword evidence="2" id="KW-1185">Reference proteome</keyword>
<name>A0A8S1E2D1_9INSE</name>
<dbReference type="AlphaFoldDB" id="A0A8S1E2D1"/>
<evidence type="ECO:0000313" key="1">
    <source>
        <dbReference type="EMBL" id="CAB3387612.1"/>
    </source>
</evidence>
<protein>
    <submittedName>
        <fullName evidence="1">Uncharacterized protein</fullName>
    </submittedName>
</protein>
<sequence>MQISGTWRQVFEESERFDWRTVWRVFFVGELIPLVRRWCRLRRYVGNGIAAGPKSGRRRQRGCIVLDTAIYKAQVSKVEQEMCTVTPPLRPVRDVVVERPQAVPTRCAPLKPHWRGNLRWSCVEAGVGVRTAAAGPLLESHQELSEAANECDFTNRAPRTPHLPN</sequence>
<proteinExistence type="predicted"/>
<accession>A0A8S1E2D1</accession>
<organism evidence="1 2">
    <name type="scientific">Cloeon dipterum</name>
    <dbReference type="NCBI Taxonomy" id="197152"/>
    <lineage>
        <taxon>Eukaryota</taxon>
        <taxon>Metazoa</taxon>
        <taxon>Ecdysozoa</taxon>
        <taxon>Arthropoda</taxon>
        <taxon>Hexapoda</taxon>
        <taxon>Insecta</taxon>
        <taxon>Pterygota</taxon>
        <taxon>Palaeoptera</taxon>
        <taxon>Ephemeroptera</taxon>
        <taxon>Pisciforma</taxon>
        <taxon>Baetidae</taxon>
        <taxon>Cloeon</taxon>
    </lineage>
</organism>
<dbReference type="Proteomes" id="UP000494165">
    <property type="component" value="Unassembled WGS sequence"/>
</dbReference>
<dbReference type="EMBL" id="CADEPI010000596">
    <property type="protein sequence ID" value="CAB3387612.1"/>
    <property type="molecule type" value="Genomic_DNA"/>
</dbReference>
<comment type="caution">
    <text evidence="1">The sequence shown here is derived from an EMBL/GenBank/DDBJ whole genome shotgun (WGS) entry which is preliminary data.</text>
</comment>